<feature type="transmembrane region" description="Helical" evidence="1">
    <location>
        <begin position="21"/>
        <end position="40"/>
    </location>
</feature>
<name>A0A160TEA4_9ZZZZ</name>
<keyword evidence="1" id="KW-0812">Transmembrane</keyword>
<organism evidence="2">
    <name type="scientific">hydrothermal vent metagenome</name>
    <dbReference type="NCBI Taxonomy" id="652676"/>
    <lineage>
        <taxon>unclassified sequences</taxon>
        <taxon>metagenomes</taxon>
        <taxon>ecological metagenomes</taxon>
    </lineage>
</organism>
<evidence type="ECO:0000313" key="2">
    <source>
        <dbReference type="EMBL" id="CUS41199.1"/>
    </source>
</evidence>
<proteinExistence type="predicted"/>
<keyword evidence="1" id="KW-0472">Membrane</keyword>
<accession>A0A160TEA4</accession>
<protein>
    <submittedName>
        <fullName evidence="2">Uncharacterized protein</fullName>
    </submittedName>
</protein>
<keyword evidence="1" id="KW-1133">Transmembrane helix</keyword>
<evidence type="ECO:0000256" key="1">
    <source>
        <dbReference type="SAM" id="Phobius"/>
    </source>
</evidence>
<dbReference type="AlphaFoldDB" id="A0A160TEA4"/>
<sequence length="42" mass="4733">MVDSVTKPKQKAPCTFCQRSRWLMVATILVVMMSVMFLNLGA</sequence>
<gene>
    <name evidence="2" type="ORF">MGWOODY_Tha758</name>
</gene>
<reference evidence="2" key="1">
    <citation type="submission" date="2015-10" db="EMBL/GenBank/DDBJ databases">
        <authorList>
            <person name="Gilbert D.G."/>
        </authorList>
    </citation>
    <scope>NUCLEOTIDE SEQUENCE</scope>
</reference>
<dbReference type="EMBL" id="CZQC01000036">
    <property type="protein sequence ID" value="CUS41199.1"/>
    <property type="molecule type" value="Genomic_DNA"/>
</dbReference>